<dbReference type="InterPro" id="IPR051393">
    <property type="entry name" value="ABC_transporter_permease"/>
</dbReference>
<dbReference type="Gene3D" id="1.10.3720.10">
    <property type="entry name" value="MetI-like"/>
    <property type="match status" value="1"/>
</dbReference>
<dbReference type="PANTHER" id="PTHR30193">
    <property type="entry name" value="ABC TRANSPORTER PERMEASE PROTEIN"/>
    <property type="match status" value="1"/>
</dbReference>
<keyword evidence="4 7" id="KW-0812">Transmembrane</keyword>
<evidence type="ECO:0000313" key="9">
    <source>
        <dbReference type="EMBL" id="MFD2794940.1"/>
    </source>
</evidence>
<feature type="transmembrane region" description="Helical" evidence="7">
    <location>
        <begin position="24"/>
        <end position="50"/>
    </location>
</feature>
<evidence type="ECO:0000256" key="6">
    <source>
        <dbReference type="ARBA" id="ARBA00023136"/>
    </source>
</evidence>
<keyword evidence="5 7" id="KW-1133">Transmembrane helix</keyword>
<feature type="transmembrane region" description="Helical" evidence="7">
    <location>
        <begin position="82"/>
        <end position="107"/>
    </location>
</feature>
<reference evidence="10" key="1">
    <citation type="journal article" date="2019" name="Int. J. Syst. Evol. Microbiol.">
        <title>The Global Catalogue of Microorganisms (GCM) 10K type strain sequencing project: providing services to taxonomists for standard genome sequencing and annotation.</title>
        <authorList>
            <consortium name="The Broad Institute Genomics Platform"/>
            <consortium name="The Broad Institute Genome Sequencing Center for Infectious Disease"/>
            <person name="Wu L."/>
            <person name="Ma J."/>
        </authorList>
    </citation>
    <scope>NUCLEOTIDE SEQUENCE [LARGE SCALE GENOMIC DNA]</scope>
    <source>
        <strain evidence="10">CCM 7044</strain>
    </source>
</reference>
<evidence type="ECO:0000259" key="8">
    <source>
        <dbReference type="PROSITE" id="PS50928"/>
    </source>
</evidence>
<feature type="transmembrane region" description="Helical" evidence="7">
    <location>
        <begin position="218"/>
        <end position="237"/>
    </location>
</feature>
<dbReference type="EMBL" id="JBHUOG010000002">
    <property type="protein sequence ID" value="MFD2794940.1"/>
    <property type="molecule type" value="Genomic_DNA"/>
</dbReference>
<keyword evidence="6 7" id="KW-0472">Membrane</keyword>
<evidence type="ECO:0000256" key="3">
    <source>
        <dbReference type="ARBA" id="ARBA00022475"/>
    </source>
</evidence>
<comment type="similarity">
    <text evidence="7">Belongs to the binding-protein-dependent transport system permease family.</text>
</comment>
<dbReference type="Pfam" id="PF00528">
    <property type="entry name" value="BPD_transp_1"/>
    <property type="match status" value="1"/>
</dbReference>
<dbReference type="InterPro" id="IPR035906">
    <property type="entry name" value="MetI-like_sf"/>
</dbReference>
<dbReference type="Proteomes" id="UP001597479">
    <property type="component" value="Unassembled WGS sequence"/>
</dbReference>
<dbReference type="RefSeq" id="WP_377184502.1">
    <property type="nucleotide sequence ID" value="NZ_JBHUOG010000002.1"/>
</dbReference>
<evidence type="ECO:0000256" key="4">
    <source>
        <dbReference type="ARBA" id="ARBA00022692"/>
    </source>
</evidence>
<evidence type="ECO:0000256" key="1">
    <source>
        <dbReference type="ARBA" id="ARBA00004651"/>
    </source>
</evidence>
<comment type="caution">
    <text evidence="9">The sequence shown here is derived from an EMBL/GenBank/DDBJ whole genome shotgun (WGS) entry which is preliminary data.</text>
</comment>
<gene>
    <name evidence="9" type="ORF">ACFS27_15380</name>
</gene>
<proteinExistence type="inferred from homology"/>
<keyword evidence="2 7" id="KW-0813">Transport</keyword>
<feature type="transmembrane region" description="Helical" evidence="7">
    <location>
        <begin position="119"/>
        <end position="137"/>
    </location>
</feature>
<accession>A0ABW5VUK4</accession>
<feature type="domain" description="ABC transmembrane type-1" evidence="8">
    <location>
        <begin position="82"/>
        <end position="295"/>
    </location>
</feature>
<keyword evidence="3" id="KW-1003">Cell membrane</keyword>
<evidence type="ECO:0000313" key="10">
    <source>
        <dbReference type="Proteomes" id="UP001597479"/>
    </source>
</evidence>
<protein>
    <submittedName>
        <fullName evidence="9">Carbohydrate ABC transporter permease</fullName>
    </submittedName>
</protein>
<organism evidence="9 10">
    <name type="scientific">Promicromonospora vindobonensis</name>
    <dbReference type="NCBI Taxonomy" id="195748"/>
    <lineage>
        <taxon>Bacteria</taxon>
        <taxon>Bacillati</taxon>
        <taxon>Actinomycetota</taxon>
        <taxon>Actinomycetes</taxon>
        <taxon>Micrococcales</taxon>
        <taxon>Promicromonosporaceae</taxon>
        <taxon>Promicromonospora</taxon>
    </lineage>
</organism>
<dbReference type="SUPFAM" id="SSF161098">
    <property type="entry name" value="MetI-like"/>
    <property type="match status" value="1"/>
</dbReference>
<dbReference type="InterPro" id="IPR000515">
    <property type="entry name" value="MetI-like"/>
</dbReference>
<evidence type="ECO:0000256" key="7">
    <source>
        <dbReference type="RuleBase" id="RU363032"/>
    </source>
</evidence>
<dbReference type="CDD" id="cd06261">
    <property type="entry name" value="TM_PBP2"/>
    <property type="match status" value="1"/>
</dbReference>
<sequence>MTATSVERRAAPPRKAPLRRDGRAAAGFLAPWFVGLAVITAGPLVASLYLSFTDFDLLSPARWIGLENYVQMFQDPRWLKSLGVTATFVAVSVPLQLAFALALAMFLDKGLRGLSFYRSLYYLPSLLGGSVAIAILWRQVFGKDGLVNQVLGLVGIEGPGWIAHPDTALMTIIALGVWTFGSPMVIFLAGLRQIPEMYYEAASIDGASRWRQFRNITFPLLTPIVFFNLVLQIINAFQSFTQAFVVSGGTGGPSDSTLFYTLYLYLRGFGSLDMGYASAMAWVLLLVVGGFTALNFAASRYWVFYDD</sequence>
<name>A0ABW5VUK4_9MICO</name>
<dbReference type="PANTHER" id="PTHR30193:SF1">
    <property type="entry name" value="ABC TRANSPORTER PERMEASE PROTEIN YESP-RELATED"/>
    <property type="match status" value="1"/>
</dbReference>
<evidence type="ECO:0000256" key="2">
    <source>
        <dbReference type="ARBA" id="ARBA00022448"/>
    </source>
</evidence>
<feature type="transmembrane region" description="Helical" evidence="7">
    <location>
        <begin position="168"/>
        <end position="191"/>
    </location>
</feature>
<keyword evidence="10" id="KW-1185">Reference proteome</keyword>
<dbReference type="PROSITE" id="PS50928">
    <property type="entry name" value="ABC_TM1"/>
    <property type="match status" value="1"/>
</dbReference>
<feature type="transmembrane region" description="Helical" evidence="7">
    <location>
        <begin position="278"/>
        <end position="298"/>
    </location>
</feature>
<comment type="subcellular location">
    <subcellularLocation>
        <location evidence="1 7">Cell membrane</location>
        <topology evidence="1 7">Multi-pass membrane protein</topology>
    </subcellularLocation>
</comment>
<evidence type="ECO:0000256" key="5">
    <source>
        <dbReference type="ARBA" id="ARBA00022989"/>
    </source>
</evidence>